<comment type="caution">
    <text evidence="1">The sequence shown here is derived from an EMBL/GenBank/DDBJ whole genome shotgun (WGS) entry which is preliminary data.</text>
</comment>
<gene>
    <name evidence="1" type="ORF">BKH29_08740</name>
</gene>
<dbReference type="EMBL" id="MSKJ01000018">
    <property type="protein sequence ID" value="OLO44025.1"/>
    <property type="molecule type" value="Genomic_DNA"/>
</dbReference>
<accession>A0A1Q8V7F8</accession>
<dbReference type="Proteomes" id="UP000186857">
    <property type="component" value="Unassembled WGS sequence"/>
</dbReference>
<protein>
    <submittedName>
        <fullName evidence="1">Uncharacterized protein</fullName>
    </submittedName>
</protein>
<organism evidence="1 2">
    <name type="scientific">Actinomyces oris</name>
    <dbReference type="NCBI Taxonomy" id="544580"/>
    <lineage>
        <taxon>Bacteria</taxon>
        <taxon>Bacillati</taxon>
        <taxon>Actinomycetota</taxon>
        <taxon>Actinomycetes</taxon>
        <taxon>Actinomycetales</taxon>
        <taxon>Actinomycetaceae</taxon>
        <taxon>Actinomyces</taxon>
    </lineage>
</organism>
<proteinExistence type="predicted"/>
<dbReference type="AlphaFoldDB" id="A0A1Q8V7F8"/>
<evidence type="ECO:0000313" key="1">
    <source>
        <dbReference type="EMBL" id="OLO44025.1"/>
    </source>
</evidence>
<sequence length="73" mass="8134">MTADDRHPEVTNAWLSLAHDEFGAHAGPVARRRHPDFLRTVQFVLPGVARARHTQASVVIAAPGRRTQTRVRT</sequence>
<reference evidence="1 2" key="1">
    <citation type="submission" date="2016-12" db="EMBL/GenBank/DDBJ databases">
        <title>Genomic Comparison of strains in the 'Actinomyces naeslundii' Group.</title>
        <authorList>
            <person name="Mughal S.R."/>
            <person name="Do T."/>
            <person name="Gilbert S.C."/>
            <person name="Witherden E.A."/>
            <person name="Didelot X."/>
            <person name="Beighton D."/>
        </authorList>
    </citation>
    <scope>NUCLEOTIDE SEQUENCE [LARGE SCALE GENOMIC DNA]</scope>
    <source>
        <strain evidence="1 2">CCUG 33920</strain>
    </source>
</reference>
<evidence type="ECO:0000313" key="2">
    <source>
        <dbReference type="Proteomes" id="UP000186857"/>
    </source>
</evidence>
<name>A0A1Q8V7F8_9ACTO</name>